<evidence type="ECO:0000256" key="1">
    <source>
        <dbReference type="ARBA" id="ARBA00023015"/>
    </source>
</evidence>
<dbReference type="PANTHER" id="PTHR30146:SF109">
    <property type="entry name" value="HTH-TYPE TRANSCRIPTIONAL REGULATOR GALS"/>
    <property type="match status" value="1"/>
</dbReference>
<dbReference type="InterPro" id="IPR028082">
    <property type="entry name" value="Peripla_BP_I"/>
</dbReference>
<dbReference type="GO" id="GO:0000976">
    <property type="term" value="F:transcription cis-regulatory region binding"/>
    <property type="evidence" value="ECO:0007669"/>
    <property type="project" value="TreeGrafter"/>
</dbReference>
<dbReference type="Gene3D" id="1.10.260.40">
    <property type="entry name" value="lambda repressor-like DNA-binding domains"/>
    <property type="match status" value="1"/>
</dbReference>
<dbReference type="SUPFAM" id="SSF47413">
    <property type="entry name" value="lambda repressor-like DNA-binding domains"/>
    <property type="match status" value="1"/>
</dbReference>
<evidence type="ECO:0000256" key="2">
    <source>
        <dbReference type="ARBA" id="ARBA00023125"/>
    </source>
</evidence>
<dbReference type="Gene3D" id="3.40.50.2300">
    <property type="match status" value="2"/>
</dbReference>
<sequence>MATIYDVATLAGVSPATVSRVFNGRAVSEDRAQRVRDAAEALSFVPNRTARTLRRQSSEVIALIIPDIENPFFTALARAVEDRAQAAGYSVVLCNTDDDPVKEATYLQIAISENMAGVILVPASDESDLSTIIASGRPVVTVDRTTAFDVDHVMIENEPAGASVTAALFDAGYQRIACIAGPETVVTAIDRARGWRSVVERRGNYNPDLFVRSANHRLDGGRAAMAELLASPERPDAVVATNNLMGVGALQVLNEYGLTPPAFGVGVIGDLPFTTLSPGLVTLVHLPTRDLGTTAVGMLVSRISGHREPARTVLLPGELAAAASVRS</sequence>
<organism evidence="5 6">
    <name type="scientific">Mycetocola manganoxydans</name>
    <dbReference type="NCBI Taxonomy" id="699879"/>
    <lineage>
        <taxon>Bacteria</taxon>
        <taxon>Bacillati</taxon>
        <taxon>Actinomycetota</taxon>
        <taxon>Actinomycetes</taxon>
        <taxon>Micrococcales</taxon>
        <taxon>Microbacteriaceae</taxon>
        <taxon>Mycetocola</taxon>
    </lineage>
</organism>
<dbReference type="Pfam" id="PF00532">
    <property type="entry name" value="Peripla_BP_1"/>
    <property type="match status" value="1"/>
</dbReference>
<dbReference type="PANTHER" id="PTHR30146">
    <property type="entry name" value="LACI-RELATED TRANSCRIPTIONAL REPRESSOR"/>
    <property type="match status" value="1"/>
</dbReference>
<dbReference type="OrthoDB" id="37081at2"/>
<dbReference type="AlphaFoldDB" id="A0A3L6ZQQ3"/>
<dbReference type="RefSeq" id="WP_121673296.1">
    <property type="nucleotide sequence ID" value="NZ_BMXM01000007.1"/>
</dbReference>
<dbReference type="GO" id="GO:0003700">
    <property type="term" value="F:DNA-binding transcription factor activity"/>
    <property type="evidence" value="ECO:0007669"/>
    <property type="project" value="TreeGrafter"/>
</dbReference>
<accession>A0A3L6ZQQ3</accession>
<dbReference type="PROSITE" id="PS50932">
    <property type="entry name" value="HTH_LACI_2"/>
    <property type="match status" value="1"/>
</dbReference>
<name>A0A3L6ZQQ3_9MICO</name>
<dbReference type="CDD" id="cd01392">
    <property type="entry name" value="HTH_LacI"/>
    <property type="match status" value="1"/>
</dbReference>
<dbReference type="Proteomes" id="UP000270299">
    <property type="component" value="Unassembled WGS sequence"/>
</dbReference>
<evidence type="ECO:0000313" key="6">
    <source>
        <dbReference type="Proteomes" id="UP000270299"/>
    </source>
</evidence>
<evidence type="ECO:0000313" key="5">
    <source>
        <dbReference type="EMBL" id="RLP70236.1"/>
    </source>
</evidence>
<dbReference type="InterPro" id="IPR010982">
    <property type="entry name" value="Lambda_DNA-bd_dom_sf"/>
</dbReference>
<keyword evidence="6" id="KW-1185">Reference proteome</keyword>
<reference evidence="5 6" key="1">
    <citation type="submission" date="2018-10" db="EMBL/GenBank/DDBJ databases">
        <authorList>
            <person name="Li J."/>
        </authorList>
    </citation>
    <scope>NUCLEOTIDE SEQUENCE [LARGE SCALE GENOMIC DNA]</scope>
    <source>
        <strain evidence="5 6">CCTCC AB209002</strain>
    </source>
</reference>
<feature type="domain" description="HTH lacI-type" evidence="4">
    <location>
        <begin position="2"/>
        <end position="55"/>
    </location>
</feature>
<protein>
    <submittedName>
        <fullName evidence="5">LacI family transcriptional regulator</fullName>
    </submittedName>
</protein>
<gene>
    <name evidence="5" type="ORF">D9V29_10600</name>
</gene>
<dbReference type="Pfam" id="PF00356">
    <property type="entry name" value="LacI"/>
    <property type="match status" value="1"/>
</dbReference>
<dbReference type="InterPro" id="IPR001761">
    <property type="entry name" value="Peripla_BP/Lac1_sug-bd_dom"/>
</dbReference>
<comment type="caution">
    <text evidence="5">The sequence shown here is derived from an EMBL/GenBank/DDBJ whole genome shotgun (WGS) entry which is preliminary data.</text>
</comment>
<keyword evidence="2" id="KW-0238">DNA-binding</keyword>
<dbReference type="CDD" id="cd06267">
    <property type="entry name" value="PBP1_LacI_sugar_binding-like"/>
    <property type="match status" value="1"/>
</dbReference>
<dbReference type="InterPro" id="IPR000843">
    <property type="entry name" value="HTH_LacI"/>
</dbReference>
<dbReference type="SUPFAM" id="SSF53822">
    <property type="entry name" value="Periplasmic binding protein-like I"/>
    <property type="match status" value="1"/>
</dbReference>
<dbReference type="SMART" id="SM00354">
    <property type="entry name" value="HTH_LACI"/>
    <property type="match status" value="1"/>
</dbReference>
<proteinExistence type="predicted"/>
<keyword evidence="3" id="KW-0804">Transcription</keyword>
<keyword evidence="1" id="KW-0805">Transcription regulation</keyword>
<dbReference type="EMBL" id="RCUV01000011">
    <property type="protein sequence ID" value="RLP70236.1"/>
    <property type="molecule type" value="Genomic_DNA"/>
</dbReference>
<dbReference type="PRINTS" id="PR00036">
    <property type="entry name" value="HTHLACI"/>
</dbReference>
<evidence type="ECO:0000256" key="3">
    <source>
        <dbReference type="ARBA" id="ARBA00023163"/>
    </source>
</evidence>
<evidence type="ECO:0000259" key="4">
    <source>
        <dbReference type="PROSITE" id="PS50932"/>
    </source>
</evidence>